<dbReference type="AlphaFoldDB" id="A0A7R9Q2H6"/>
<dbReference type="EMBL" id="OC860915">
    <property type="protein sequence ID" value="CAD7629008.1"/>
    <property type="molecule type" value="Genomic_DNA"/>
</dbReference>
<protein>
    <submittedName>
        <fullName evidence="1">Uncharacterized protein</fullName>
    </submittedName>
</protein>
<evidence type="ECO:0000313" key="1">
    <source>
        <dbReference type="EMBL" id="CAD7629008.1"/>
    </source>
</evidence>
<accession>A0A7R9Q2H6</accession>
<dbReference type="Proteomes" id="UP000759131">
    <property type="component" value="Unassembled WGS sequence"/>
</dbReference>
<organism evidence="1">
    <name type="scientific">Medioppia subpectinata</name>
    <dbReference type="NCBI Taxonomy" id="1979941"/>
    <lineage>
        <taxon>Eukaryota</taxon>
        <taxon>Metazoa</taxon>
        <taxon>Ecdysozoa</taxon>
        <taxon>Arthropoda</taxon>
        <taxon>Chelicerata</taxon>
        <taxon>Arachnida</taxon>
        <taxon>Acari</taxon>
        <taxon>Acariformes</taxon>
        <taxon>Sarcoptiformes</taxon>
        <taxon>Oribatida</taxon>
        <taxon>Brachypylina</taxon>
        <taxon>Oppioidea</taxon>
        <taxon>Oppiidae</taxon>
        <taxon>Medioppia</taxon>
    </lineage>
</organism>
<reference evidence="1" key="1">
    <citation type="submission" date="2020-11" db="EMBL/GenBank/DDBJ databases">
        <authorList>
            <person name="Tran Van P."/>
        </authorList>
    </citation>
    <scope>NUCLEOTIDE SEQUENCE</scope>
</reference>
<gene>
    <name evidence="1" type="ORF">OSB1V03_LOCUS9426</name>
</gene>
<name>A0A7R9Q2H6_9ACAR</name>
<proteinExistence type="predicted"/>
<dbReference type="EMBL" id="CAJPIZ010006340">
    <property type="protein sequence ID" value="CAG2109438.1"/>
    <property type="molecule type" value="Genomic_DNA"/>
</dbReference>
<evidence type="ECO:0000313" key="2">
    <source>
        <dbReference type="Proteomes" id="UP000759131"/>
    </source>
</evidence>
<keyword evidence="2" id="KW-1185">Reference proteome</keyword>
<sequence length="60" mass="7252">MNLLRRIQTTFSRNPVSYVKYLLPNFTNLRNTVKMPFLDAFIKEVMRVNCSVTRIERHYD</sequence>